<feature type="region of interest" description="Disordered" evidence="1">
    <location>
        <begin position="1"/>
        <end position="25"/>
    </location>
</feature>
<evidence type="ECO:0000313" key="2">
    <source>
        <dbReference type="EMBL" id="GAA2455906.1"/>
    </source>
</evidence>
<gene>
    <name evidence="2" type="ORF">GCM10010191_89010</name>
</gene>
<accession>A0ABN3KCI6</accession>
<name>A0ABN3KCI6_9ACTN</name>
<organism evidence="2 3">
    <name type="scientific">Actinomadura vinacea</name>
    <dbReference type="NCBI Taxonomy" id="115336"/>
    <lineage>
        <taxon>Bacteria</taxon>
        <taxon>Bacillati</taxon>
        <taxon>Actinomycetota</taxon>
        <taxon>Actinomycetes</taxon>
        <taxon>Streptosporangiales</taxon>
        <taxon>Thermomonosporaceae</taxon>
        <taxon>Actinomadura</taxon>
    </lineage>
</organism>
<reference evidence="2 3" key="1">
    <citation type="journal article" date="2019" name="Int. J. Syst. Evol. Microbiol.">
        <title>The Global Catalogue of Microorganisms (GCM) 10K type strain sequencing project: providing services to taxonomists for standard genome sequencing and annotation.</title>
        <authorList>
            <consortium name="The Broad Institute Genomics Platform"/>
            <consortium name="The Broad Institute Genome Sequencing Center for Infectious Disease"/>
            <person name="Wu L."/>
            <person name="Ma J."/>
        </authorList>
    </citation>
    <scope>NUCLEOTIDE SEQUENCE [LARGE SCALE GENOMIC DNA]</scope>
    <source>
        <strain evidence="2 3">JCM 3325</strain>
    </source>
</reference>
<dbReference type="EMBL" id="BAAARW010000044">
    <property type="protein sequence ID" value="GAA2455906.1"/>
    <property type="molecule type" value="Genomic_DNA"/>
</dbReference>
<keyword evidence="3" id="KW-1185">Reference proteome</keyword>
<comment type="caution">
    <text evidence="2">The sequence shown here is derived from an EMBL/GenBank/DDBJ whole genome shotgun (WGS) entry which is preliminary data.</text>
</comment>
<dbReference type="Proteomes" id="UP001501231">
    <property type="component" value="Unassembled WGS sequence"/>
</dbReference>
<sequence length="205" mass="22633">MTWHPTNNRPPIGPSPAPAARPHAPMITPQPAIAHLDRLAGASQRLGWPARFCVQTGPRLLVHHPQRDDIHLTITVEPHPLTQDPNLPHYRLSTGPLIPCTNLDATLAAITKTLTESFGQRSEAVNDAPIPNGTTAEEQEKVDELLTALKRQGVQVWHGNATHSWWALVPDAMTHDGTREARLLESPKPRSLIDAIFKARGRHTR</sequence>
<proteinExistence type="predicted"/>
<evidence type="ECO:0000313" key="3">
    <source>
        <dbReference type="Proteomes" id="UP001501231"/>
    </source>
</evidence>
<protein>
    <submittedName>
        <fullName evidence="2">Uncharacterized protein</fullName>
    </submittedName>
</protein>
<evidence type="ECO:0000256" key="1">
    <source>
        <dbReference type="SAM" id="MobiDB-lite"/>
    </source>
</evidence>